<comment type="caution">
    <text evidence="1">The sequence shown here is derived from an EMBL/GenBank/DDBJ whole genome shotgun (WGS) entry which is preliminary data.</text>
</comment>
<dbReference type="EMBL" id="MZMT01000049">
    <property type="protein sequence ID" value="PIO42956.1"/>
    <property type="molecule type" value="Genomic_DNA"/>
</dbReference>
<sequence>MKQAYRMKEFRLSPPVKVGVRQNPYGDPMPPSELRALEERSSLLLAIAQSVATVFGYYKTCRRKTCQRHRCCKERESELRDYPDSAFPPCVPGKDTTSFFVVSVQIMRWVNAGKPVTYSEDGSFQCDGKVVSRKT</sequence>
<evidence type="ECO:0000313" key="2">
    <source>
        <dbReference type="Proteomes" id="UP000232163"/>
    </source>
</evidence>
<keyword evidence="2" id="KW-1185">Reference proteome</keyword>
<dbReference type="AlphaFoldDB" id="A0A2N9VTY8"/>
<dbReference type="KEGG" id="pht:BLM14_16880"/>
<name>A0A2N9VTY8_9HYPH</name>
<gene>
    <name evidence="1" type="ORF">B5P45_21220</name>
</gene>
<proteinExistence type="predicted"/>
<protein>
    <submittedName>
        <fullName evidence="1">Uncharacterized protein</fullName>
    </submittedName>
</protein>
<organism evidence="1 2">
    <name type="scientific">Phyllobacterium zundukense</name>
    <dbReference type="NCBI Taxonomy" id="1867719"/>
    <lineage>
        <taxon>Bacteria</taxon>
        <taxon>Pseudomonadati</taxon>
        <taxon>Pseudomonadota</taxon>
        <taxon>Alphaproteobacteria</taxon>
        <taxon>Hyphomicrobiales</taxon>
        <taxon>Phyllobacteriaceae</taxon>
        <taxon>Phyllobacterium</taxon>
    </lineage>
</organism>
<reference evidence="1 2" key="1">
    <citation type="journal article" date="2017" name="Int J Environ Stud">
        <title>Does the Miocene-Pliocene relict legume Oxytropis triphylla form nitrogen-fixing nodules with a combination of bacterial strains?</title>
        <authorList>
            <person name="Safronova V."/>
            <person name="Belimov A."/>
            <person name="Sazanova A."/>
            <person name="Kuznetsova I."/>
            <person name="Popova J."/>
            <person name="Andronov E."/>
            <person name="Verkhozina A."/>
            <person name="Tikhonovich I."/>
        </authorList>
    </citation>
    <scope>NUCLEOTIDE SEQUENCE [LARGE SCALE GENOMIC DNA]</scope>
    <source>
        <strain evidence="1 2">Tri-38</strain>
    </source>
</reference>
<accession>A0A2N9VTY8</accession>
<dbReference type="Proteomes" id="UP000232163">
    <property type="component" value="Unassembled WGS sequence"/>
</dbReference>
<dbReference type="RefSeq" id="WP_100000495.1">
    <property type="nucleotide sequence ID" value="NZ_CP017940.1"/>
</dbReference>
<evidence type="ECO:0000313" key="1">
    <source>
        <dbReference type="EMBL" id="PIO42956.1"/>
    </source>
</evidence>